<protein>
    <submittedName>
        <fullName evidence="4">Uncharacterized protein</fullName>
    </submittedName>
</protein>
<dbReference type="EMBL" id="PJCH01000014">
    <property type="protein sequence ID" value="PQA86635.1"/>
    <property type="molecule type" value="Genomic_DNA"/>
</dbReference>
<evidence type="ECO:0000259" key="2">
    <source>
        <dbReference type="Pfam" id="PF03050"/>
    </source>
</evidence>
<proteinExistence type="predicted"/>
<dbReference type="Pfam" id="PF13817">
    <property type="entry name" value="DDE_Tnp_IS66_C"/>
    <property type="match status" value="1"/>
</dbReference>
<dbReference type="InterPro" id="IPR052344">
    <property type="entry name" value="Transposase-related"/>
</dbReference>
<gene>
    <name evidence="4" type="ORF">CW354_16155</name>
</gene>
<feature type="region of interest" description="Disordered" evidence="1">
    <location>
        <begin position="65"/>
        <end position="138"/>
    </location>
</feature>
<feature type="compositionally biased region" description="Basic and acidic residues" evidence="1">
    <location>
        <begin position="128"/>
        <end position="138"/>
    </location>
</feature>
<evidence type="ECO:0000313" key="4">
    <source>
        <dbReference type="EMBL" id="PQA86635.1"/>
    </source>
</evidence>
<sequence>MCVFRPEDERRAGEQINLGDFLDDHRQALMAFAEVDRLRIEIKALRRMSVDHGLVSAARAAHRARYSTAPGPSAGEPAPSPRRPLSQSASCYHGQNGAHAPNDNDLRPAAGRRRHHPQRPQQNLHAARGGDGHVRDSAHGRNAFYHWSKSNASKRKFINETMMAHADRQEQVGSGRRLRVIRTSRPKYGCRKCENAPVQALSPPRLIAGGLPTEQLVSHVIVSKFADALPLYRQQQIYAREGVDLDRSTLADWVGRAAFELRPVHERLIETIKRSDPIFCDETHVPVLDPGRGKTKTGQFWAIARDGRPYCSDDPPAVAYVYQPGRCKESAAEVLNGYAGTAQVDGYGVYKSVAEEGDVKLSFCMAHVRRKFNHEIKFGYGPIAEEALQWIAELYRIETQARGRPPDERRKIRQEKAKPILDAFRPWLETKLDLISGRSELAKHIRYALNHWNGLLLYLDDGRLEIDSNTVERSMRPIGLTRKNALFAGHDDGARCWARLASLAQTCKLNGVNPQAYFTDVLTKVVNGWPQSRIDDLLPFSYVENKT</sequence>
<dbReference type="Proteomes" id="UP000239504">
    <property type="component" value="Unassembled WGS sequence"/>
</dbReference>
<name>A0A2S7K295_9PROT</name>
<feature type="domain" description="Transposase IS66 central" evidence="2">
    <location>
        <begin position="210"/>
        <end position="495"/>
    </location>
</feature>
<dbReference type="AlphaFoldDB" id="A0A2S7K295"/>
<dbReference type="PANTHER" id="PTHR33678:SF1">
    <property type="entry name" value="BLL1576 PROTEIN"/>
    <property type="match status" value="1"/>
</dbReference>
<evidence type="ECO:0000313" key="5">
    <source>
        <dbReference type="Proteomes" id="UP000239504"/>
    </source>
</evidence>
<dbReference type="InterPro" id="IPR004291">
    <property type="entry name" value="Transposase_IS66_central"/>
</dbReference>
<accession>A0A2S7K295</accession>
<comment type="caution">
    <text evidence="4">The sequence shown here is derived from an EMBL/GenBank/DDBJ whole genome shotgun (WGS) entry which is preliminary data.</text>
</comment>
<dbReference type="InterPro" id="IPR039552">
    <property type="entry name" value="IS66_C"/>
</dbReference>
<dbReference type="NCBIfam" id="NF033517">
    <property type="entry name" value="transpos_IS66"/>
    <property type="match status" value="1"/>
</dbReference>
<evidence type="ECO:0000259" key="3">
    <source>
        <dbReference type="Pfam" id="PF13817"/>
    </source>
</evidence>
<dbReference type="PANTHER" id="PTHR33678">
    <property type="entry name" value="BLL1576 PROTEIN"/>
    <property type="match status" value="1"/>
</dbReference>
<organism evidence="4 5">
    <name type="scientific">Hyphococcus luteus</name>
    <dbReference type="NCBI Taxonomy" id="2058213"/>
    <lineage>
        <taxon>Bacteria</taxon>
        <taxon>Pseudomonadati</taxon>
        <taxon>Pseudomonadota</taxon>
        <taxon>Alphaproteobacteria</taxon>
        <taxon>Parvularculales</taxon>
        <taxon>Parvularculaceae</taxon>
        <taxon>Hyphococcus</taxon>
    </lineage>
</organism>
<evidence type="ECO:0000256" key="1">
    <source>
        <dbReference type="SAM" id="MobiDB-lite"/>
    </source>
</evidence>
<feature type="domain" description="Transposase IS66 C-terminal" evidence="3">
    <location>
        <begin position="502"/>
        <end position="539"/>
    </location>
</feature>
<dbReference type="Pfam" id="PF03050">
    <property type="entry name" value="DDE_Tnp_IS66"/>
    <property type="match status" value="1"/>
</dbReference>
<keyword evidence="5" id="KW-1185">Reference proteome</keyword>
<reference evidence="4 5" key="1">
    <citation type="submission" date="2017-12" db="EMBL/GenBank/DDBJ databases">
        <authorList>
            <person name="Hurst M.R.H."/>
        </authorList>
    </citation>
    <scope>NUCLEOTIDE SEQUENCE [LARGE SCALE GENOMIC DNA]</scope>
    <source>
        <strain evidence="4 5">SY-3-19</strain>
    </source>
</reference>